<sequence length="130" mass="14962">MNTLFQAPDSCWNAPLKSKIRQQYNDWMMHGEKSTTASNTRAPPTNIYLNRIVEAWNNIPNECIAKSFKACDITNAVHGSEDEEIHCSRKMELFQQDAFFCNKPVCRNKPKIWSIFSKGLICSKTKKMVT</sequence>
<protein>
    <submittedName>
        <fullName evidence="2">DDE-1 domain-containing protein</fullName>
    </submittedName>
</protein>
<organism evidence="1 2">
    <name type="scientific">Acrobeloides nanus</name>
    <dbReference type="NCBI Taxonomy" id="290746"/>
    <lineage>
        <taxon>Eukaryota</taxon>
        <taxon>Metazoa</taxon>
        <taxon>Ecdysozoa</taxon>
        <taxon>Nematoda</taxon>
        <taxon>Chromadorea</taxon>
        <taxon>Rhabditida</taxon>
        <taxon>Tylenchina</taxon>
        <taxon>Cephalobomorpha</taxon>
        <taxon>Cephaloboidea</taxon>
        <taxon>Cephalobidae</taxon>
        <taxon>Acrobeloides</taxon>
    </lineage>
</organism>
<dbReference type="AlphaFoldDB" id="A0A914DXT8"/>
<dbReference type="WBParaSite" id="ACRNAN_scaffold4515.g31717.t1">
    <property type="protein sequence ID" value="ACRNAN_scaffold4515.g31717.t1"/>
    <property type="gene ID" value="ACRNAN_scaffold4515.g31717"/>
</dbReference>
<dbReference type="Proteomes" id="UP000887540">
    <property type="component" value="Unplaced"/>
</dbReference>
<name>A0A914DXT8_9BILA</name>
<accession>A0A914DXT8</accession>
<keyword evidence="1" id="KW-1185">Reference proteome</keyword>
<proteinExistence type="predicted"/>
<evidence type="ECO:0000313" key="1">
    <source>
        <dbReference type="Proteomes" id="UP000887540"/>
    </source>
</evidence>
<evidence type="ECO:0000313" key="2">
    <source>
        <dbReference type="WBParaSite" id="ACRNAN_scaffold4515.g31717.t1"/>
    </source>
</evidence>
<reference evidence="2" key="1">
    <citation type="submission" date="2022-11" db="UniProtKB">
        <authorList>
            <consortium name="WormBaseParasite"/>
        </authorList>
    </citation>
    <scope>IDENTIFICATION</scope>
</reference>